<name>A0A1T4X453_9BACT</name>
<feature type="compositionally biased region" description="Basic and acidic residues" evidence="1">
    <location>
        <begin position="11"/>
        <end position="20"/>
    </location>
</feature>
<protein>
    <submittedName>
        <fullName evidence="2">Uncharacterized protein</fullName>
    </submittedName>
</protein>
<sequence>MENIFNNIRDNSQEKNHEGRVYVPYPGADEKYDDGQDWRIYNPGKYRDPNWSPEKE</sequence>
<dbReference type="EMBL" id="FUYC01000007">
    <property type="protein sequence ID" value="SKA84404.1"/>
    <property type="molecule type" value="Genomic_DNA"/>
</dbReference>
<reference evidence="2 3" key="1">
    <citation type="submission" date="2017-02" db="EMBL/GenBank/DDBJ databases">
        <authorList>
            <person name="Peterson S.W."/>
        </authorList>
    </citation>
    <scope>NUCLEOTIDE SEQUENCE [LARGE SCALE GENOMIC DNA]</scope>
    <source>
        <strain evidence="2 3">DSM 16080</strain>
    </source>
</reference>
<feature type="compositionally biased region" description="Basic and acidic residues" evidence="1">
    <location>
        <begin position="45"/>
        <end position="56"/>
    </location>
</feature>
<dbReference type="STRING" id="1121449.SAMN02745704_01756"/>
<gene>
    <name evidence="2" type="ORF">SAMN02745704_01756</name>
</gene>
<feature type="compositionally biased region" description="Polar residues" evidence="1">
    <location>
        <begin position="1"/>
        <end position="10"/>
    </location>
</feature>
<organism evidence="2 3">
    <name type="scientific">Paucidesulfovibrio gracilis DSM 16080</name>
    <dbReference type="NCBI Taxonomy" id="1121449"/>
    <lineage>
        <taxon>Bacteria</taxon>
        <taxon>Pseudomonadati</taxon>
        <taxon>Thermodesulfobacteriota</taxon>
        <taxon>Desulfovibrionia</taxon>
        <taxon>Desulfovibrionales</taxon>
        <taxon>Desulfovibrionaceae</taxon>
        <taxon>Paucidesulfovibrio</taxon>
    </lineage>
</organism>
<accession>A0A1T4X453</accession>
<evidence type="ECO:0000313" key="2">
    <source>
        <dbReference type="EMBL" id="SKA84404.1"/>
    </source>
</evidence>
<dbReference type="RefSeq" id="WP_200806784.1">
    <property type="nucleotide sequence ID" value="NZ_FUYC01000007.1"/>
</dbReference>
<keyword evidence="3" id="KW-1185">Reference proteome</keyword>
<evidence type="ECO:0000256" key="1">
    <source>
        <dbReference type="SAM" id="MobiDB-lite"/>
    </source>
</evidence>
<proteinExistence type="predicted"/>
<feature type="compositionally biased region" description="Basic and acidic residues" evidence="1">
    <location>
        <begin position="28"/>
        <end position="37"/>
    </location>
</feature>
<evidence type="ECO:0000313" key="3">
    <source>
        <dbReference type="Proteomes" id="UP000190027"/>
    </source>
</evidence>
<feature type="region of interest" description="Disordered" evidence="1">
    <location>
        <begin position="1"/>
        <end position="56"/>
    </location>
</feature>
<dbReference type="AlphaFoldDB" id="A0A1T4X453"/>
<dbReference type="Proteomes" id="UP000190027">
    <property type="component" value="Unassembled WGS sequence"/>
</dbReference>